<dbReference type="GO" id="GO:0009117">
    <property type="term" value="P:nucleotide metabolic process"/>
    <property type="evidence" value="ECO:0007669"/>
    <property type="project" value="UniProtKB-KW"/>
</dbReference>
<comment type="catalytic activity">
    <reaction evidence="3">
        <text>a ribonucleoside 5'-triphosphate + H2O = a ribonucleoside 5'-phosphate + diphosphate + H(+)</text>
        <dbReference type="Rhea" id="RHEA:23996"/>
        <dbReference type="ChEBI" id="CHEBI:15377"/>
        <dbReference type="ChEBI" id="CHEBI:15378"/>
        <dbReference type="ChEBI" id="CHEBI:33019"/>
        <dbReference type="ChEBI" id="CHEBI:58043"/>
        <dbReference type="ChEBI" id="CHEBI:61557"/>
        <dbReference type="EC" id="3.6.1.9"/>
    </reaction>
</comment>
<dbReference type="Pfam" id="PF02545">
    <property type="entry name" value="Maf"/>
    <property type="match status" value="1"/>
</dbReference>
<dbReference type="Proteomes" id="UP000177416">
    <property type="component" value="Unassembled WGS sequence"/>
</dbReference>
<dbReference type="Gene3D" id="3.90.950.10">
    <property type="match status" value="1"/>
</dbReference>
<evidence type="ECO:0000313" key="4">
    <source>
        <dbReference type="EMBL" id="OGG13736.1"/>
    </source>
</evidence>
<proteinExistence type="inferred from homology"/>
<evidence type="ECO:0000256" key="1">
    <source>
        <dbReference type="ARBA" id="ARBA00001968"/>
    </source>
</evidence>
<keyword evidence="3" id="KW-0546">Nucleotide metabolism</keyword>
<feature type="active site" description="Proton acceptor" evidence="3">
    <location>
        <position position="92"/>
    </location>
</feature>
<dbReference type="PANTHER" id="PTHR43213">
    <property type="entry name" value="BIFUNCTIONAL DTTP/UTP PYROPHOSPHATASE/METHYLTRANSFERASE PROTEIN-RELATED"/>
    <property type="match status" value="1"/>
</dbReference>
<dbReference type="SUPFAM" id="SSF52972">
    <property type="entry name" value="ITPase-like"/>
    <property type="match status" value="1"/>
</dbReference>
<dbReference type="HAMAP" id="MF_00528">
    <property type="entry name" value="Maf"/>
    <property type="match status" value="1"/>
</dbReference>
<keyword evidence="2 3" id="KW-0378">Hydrolase</keyword>
<gene>
    <name evidence="4" type="ORF">A2875_04795</name>
</gene>
<keyword evidence="3" id="KW-0963">Cytoplasm</keyword>
<dbReference type="NCBIfam" id="TIGR00172">
    <property type="entry name" value="maf"/>
    <property type="match status" value="1"/>
</dbReference>
<dbReference type="AlphaFoldDB" id="A0A1F5ZMJ9"/>
<evidence type="ECO:0000313" key="5">
    <source>
        <dbReference type="Proteomes" id="UP000177416"/>
    </source>
</evidence>
<dbReference type="EC" id="3.6.1.9" evidence="3"/>
<comment type="similarity">
    <text evidence="3">Belongs to the Maf family.</text>
</comment>
<sequence>MAIRFTSPNQPPPPQPIHIILASQSVGRRTLLEKLGLRFRVAVARIDEEAIVDRDPVVMLRKRAAAKLSEIIDHPRVYAINDEAKTVVIAADSMAILGKKTFGKSRDRDHTKEILRALMDRTHTFVTAVAIAVMDAGIIKKKWDKVEKTNVTLRKLNAVELEQYVARYDFTRFAAGYALTDTPWDLVTKVDGSYTNVVGLPFEALLPVLRHVKIIE</sequence>
<organism evidence="4 5">
    <name type="scientific">Candidatus Gottesmanbacteria bacterium RIFCSPHIGHO2_01_FULL_46_14</name>
    <dbReference type="NCBI Taxonomy" id="1798380"/>
    <lineage>
        <taxon>Bacteria</taxon>
        <taxon>Candidatus Gottesmaniibacteriota</taxon>
    </lineage>
</organism>
<reference evidence="4 5" key="1">
    <citation type="journal article" date="2016" name="Nat. Commun.">
        <title>Thousands of microbial genomes shed light on interconnected biogeochemical processes in an aquifer system.</title>
        <authorList>
            <person name="Anantharaman K."/>
            <person name="Brown C.T."/>
            <person name="Hug L.A."/>
            <person name="Sharon I."/>
            <person name="Castelle C.J."/>
            <person name="Probst A.J."/>
            <person name="Thomas B.C."/>
            <person name="Singh A."/>
            <person name="Wilkins M.J."/>
            <person name="Karaoz U."/>
            <person name="Brodie E.L."/>
            <person name="Williams K.H."/>
            <person name="Hubbard S.S."/>
            <person name="Banfield J.F."/>
        </authorList>
    </citation>
    <scope>NUCLEOTIDE SEQUENCE [LARGE SCALE GENOMIC DNA]</scope>
</reference>
<comment type="cofactor">
    <cofactor evidence="1 3">
        <name>a divalent metal cation</name>
        <dbReference type="ChEBI" id="CHEBI:60240"/>
    </cofactor>
</comment>
<dbReference type="PANTHER" id="PTHR43213:SF5">
    <property type="entry name" value="BIFUNCTIONAL DTTP_UTP PYROPHOSPHATASE_METHYLTRANSFERASE PROTEIN-RELATED"/>
    <property type="match status" value="1"/>
</dbReference>
<evidence type="ECO:0000256" key="3">
    <source>
        <dbReference type="HAMAP-Rule" id="MF_00528"/>
    </source>
</evidence>
<comment type="function">
    <text evidence="3">Nucleoside triphosphate pyrophosphatase. May have a dual role in cell division arrest and in preventing the incorporation of modified nucleotides into cellular nucleic acids.</text>
</comment>
<dbReference type="GO" id="GO:0047429">
    <property type="term" value="F:nucleoside triphosphate diphosphatase activity"/>
    <property type="evidence" value="ECO:0007669"/>
    <property type="project" value="UniProtKB-EC"/>
</dbReference>
<dbReference type="InterPro" id="IPR029001">
    <property type="entry name" value="ITPase-like_fam"/>
</dbReference>
<dbReference type="InterPro" id="IPR003697">
    <property type="entry name" value="Maf-like"/>
</dbReference>
<accession>A0A1F5ZMJ9</accession>
<name>A0A1F5ZMJ9_9BACT</name>
<protein>
    <recommendedName>
        <fullName evidence="3">Nucleoside triphosphate pyrophosphatase</fullName>
        <ecNumber evidence="3">3.6.1.9</ecNumber>
    </recommendedName>
    <alternativeName>
        <fullName evidence="3">Nucleotide pyrophosphatase</fullName>
        <shortName evidence="3">Nucleotide PPase</shortName>
    </alternativeName>
</protein>
<evidence type="ECO:0000256" key="2">
    <source>
        <dbReference type="ARBA" id="ARBA00022801"/>
    </source>
</evidence>
<dbReference type="EMBL" id="MFJJ01000034">
    <property type="protein sequence ID" value="OGG13736.1"/>
    <property type="molecule type" value="Genomic_DNA"/>
</dbReference>
<comment type="caution">
    <text evidence="4">The sequence shown here is derived from an EMBL/GenBank/DDBJ whole genome shotgun (WGS) entry which is preliminary data.</text>
</comment>
<comment type="subcellular location">
    <subcellularLocation>
        <location evidence="3">Cytoplasm</location>
    </subcellularLocation>
</comment>
<comment type="catalytic activity">
    <reaction evidence="3">
        <text>a 2'-deoxyribonucleoside 5'-triphosphate + H2O = a 2'-deoxyribonucleoside 5'-phosphate + diphosphate + H(+)</text>
        <dbReference type="Rhea" id="RHEA:44644"/>
        <dbReference type="ChEBI" id="CHEBI:15377"/>
        <dbReference type="ChEBI" id="CHEBI:15378"/>
        <dbReference type="ChEBI" id="CHEBI:33019"/>
        <dbReference type="ChEBI" id="CHEBI:61560"/>
        <dbReference type="ChEBI" id="CHEBI:65317"/>
        <dbReference type="EC" id="3.6.1.9"/>
    </reaction>
</comment>
<dbReference type="GO" id="GO:0005737">
    <property type="term" value="C:cytoplasm"/>
    <property type="evidence" value="ECO:0007669"/>
    <property type="project" value="UniProtKB-SubCell"/>
</dbReference>
<comment type="caution">
    <text evidence="3">Lacks conserved residue(s) required for the propagation of feature annotation.</text>
</comment>
<dbReference type="PIRSF" id="PIRSF006305">
    <property type="entry name" value="Maf"/>
    <property type="match status" value="1"/>
</dbReference>